<sequence length="70" mass="8250">LLHIPDDLLFCGPSWTTWTFWMERYCGFLQAGLRSKRFPWANLNNVVLQKAYLEQLGARYDLEDELSSPK</sequence>
<feature type="non-terminal residue" evidence="1">
    <location>
        <position position="70"/>
    </location>
</feature>
<proteinExistence type="predicted"/>
<gene>
    <name evidence="1" type="ORF">B0H15DRAFT_734534</name>
</gene>
<accession>A0AAD6XNB6</accession>
<keyword evidence="2" id="KW-1185">Reference proteome</keyword>
<evidence type="ECO:0000313" key="1">
    <source>
        <dbReference type="EMBL" id="KAJ7083128.1"/>
    </source>
</evidence>
<comment type="caution">
    <text evidence="1">The sequence shown here is derived from an EMBL/GenBank/DDBJ whole genome shotgun (WGS) entry which is preliminary data.</text>
</comment>
<name>A0AAD6XNB6_9AGAR</name>
<dbReference type="EMBL" id="JARJCN010000042">
    <property type="protein sequence ID" value="KAJ7083128.1"/>
    <property type="molecule type" value="Genomic_DNA"/>
</dbReference>
<reference evidence="1" key="1">
    <citation type="submission" date="2023-03" db="EMBL/GenBank/DDBJ databases">
        <title>Massive genome expansion in bonnet fungi (Mycena s.s.) driven by repeated elements and novel gene families across ecological guilds.</title>
        <authorList>
            <consortium name="Lawrence Berkeley National Laboratory"/>
            <person name="Harder C.B."/>
            <person name="Miyauchi S."/>
            <person name="Viragh M."/>
            <person name="Kuo A."/>
            <person name="Thoen E."/>
            <person name="Andreopoulos B."/>
            <person name="Lu D."/>
            <person name="Skrede I."/>
            <person name="Drula E."/>
            <person name="Henrissat B."/>
            <person name="Morin E."/>
            <person name="Kohler A."/>
            <person name="Barry K."/>
            <person name="LaButti K."/>
            <person name="Morin E."/>
            <person name="Salamov A."/>
            <person name="Lipzen A."/>
            <person name="Mereny Z."/>
            <person name="Hegedus B."/>
            <person name="Baldrian P."/>
            <person name="Stursova M."/>
            <person name="Weitz H."/>
            <person name="Taylor A."/>
            <person name="Grigoriev I.V."/>
            <person name="Nagy L.G."/>
            <person name="Martin F."/>
            <person name="Kauserud H."/>
        </authorList>
    </citation>
    <scope>NUCLEOTIDE SEQUENCE</scope>
    <source>
        <strain evidence="1">CBHHK173m</strain>
    </source>
</reference>
<organism evidence="1 2">
    <name type="scientific">Mycena belliarum</name>
    <dbReference type="NCBI Taxonomy" id="1033014"/>
    <lineage>
        <taxon>Eukaryota</taxon>
        <taxon>Fungi</taxon>
        <taxon>Dikarya</taxon>
        <taxon>Basidiomycota</taxon>
        <taxon>Agaricomycotina</taxon>
        <taxon>Agaricomycetes</taxon>
        <taxon>Agaricomycetidae</taxon>
        <taxon>Agaricales</taxon>
        <taxon>Marasmiineae</taxon>
        <taxon>Mycenaceae</taxon>
        <taxon>Mycena</taxon>
    </lineage>
</organism>
<feature type="non-terminal residue" evidence="1">
    <location>
        <position position="1"/>
    </location>
</feature>
<protein>
    <submittedName>
        <fullName evidence="1">Uncharacterized protein</fullName>
    </submittedName>
</protein>
<evidence type="ECO:0000313" key="2">
    <source>
        <dbReference type="Proteomes" id="UP001222325"/>
    </source>
</evidence>
<dbReference type="Proteomes" id="UP001222325">
    <property type="component" value="Unassembled WGS sequence"/>
</dbReference>
<dbReference type="AlphaFoldDB" id="A0AAD6XNB6"/>